<evidence type="ECO:0000313" key="5">
    <source>
        <dbReference type="Proteomes" id="UP001197378"/>
    </source>
</evidence>
<dbReference type="AlphaFoldDB" id="A0AAE3CJB1"/>
<dbReference type="PANTHER" id="PTHR43563">
    <property type="entry name" value="AMINE OXIDASE"/>
    <property type="match status" value="1"/>
</dbReference>
<name>A0AAE3CJB1_9PROT</name>
<comment type="similarity">
    <text evidence="1">Belongs to the flavin monoamine oxidase family.</text>
</comment>
<evidence type="ECO:0000259" key="3">
    <source>
        <dbReference type="Pfam" id="PF01593"/>
    </source>
</evidence>
<accession>A0AAE3CJB1</accession>
<dbReference type="PANTHER" id="PTHR43563:SF1">
    <property type="entry name" value="AMINE OXIDASE [FLAVIN-CONTAINING] B"/>
    <property type="match status" value="1"/>
</dbReference>
<organism evidence="4 5">
    <name type="scientific">Igneacidithiobacillus copahuensis</name>
    <dbReference type="NCBI Taxonomy" id="2724909"/>
    <lineage>
        <taxon>Bacteria</taxon>
        <taxon>Pseudomonadati</taxon>
        <taxon>Pseudomonadota</taxon>
        <taxon>Acidithiobacillia</taxon>
        <taxon>Acidithiobacillales</taxon>
        <taxon>Acidithiobacillaceae</taxon>
        <taxon>Igneacidithiobacillus</taxon>
    </lineage>
</organism>
<dbReference type="Proteomes" id="UP001197378">
    <property type="component" value="Unassembled WGS sequence"/>
</dbReference>
<dbReference type="Gene3D" id="3.50.50.60">
    <property type="entry name" value="FAD/NAD(P)-binding domain"/>
    <property type="match status" value="2"/>
</dbReference>
<comment type="caution">
    <text evidence="4">The sequence shown here is derived from an EMBL/GenBank/DDBJ whole genome shotgun (WGS) entry which is preliminary data.</text>
</comment>
<gene>
    <name evidence="4" type="ORF">HFQ13_05515</name>
</gene>
<dbReference type="InterPro" id="IPR036188">
    <property type="entry name" value="FAD/NAD-bd_sf"/>
</dbReference>
<keyword evidence="5" id="KW-1185">Reference proteome</keyword>
<proteinExistence type="inferred from homology"/>
<reference evidence="4" key="1">
    <citation type="journal article" date="2021" name="ISME J.">
        <title>Genomic evolution of the class Acidithiobacillia: deep-branching Proteobacteria living in extreme acidic conditions.</title>
        <authorList>
            <person name="Moya-Beltran A."/>
            <person name="Beard S."/>
            <person name="Rojas-Villalobos C."/>
            <person name="Issotta F."/>
            <person name="Gallardo Y."/>
            <person name="Ulloa R."/>
            <person name="Giaveno A."/>
            <person name="Degli Esposti M."/>
            <person name="Johnson D.B."/>
            <person name="Quatrini R."/>
        </authorList>
    </citation>
    <scope>NUCLEOTIDE SEQUENCE</scope>
    <source>
        <strain evidence="4">VAN18-1</strain>
    </source>
</reference>
<evidence type="ECO:0000313" key="4">
    <source>
        <dbReference type="EMBL" id="MBU2787668.1"/>
    </source>
</evidence>
<dbReference type="EMBL" id="JAAXYO010000051">
    <property type="protein sequence ID" value="MBU2787668.1"/>
    <property type="molecule type" value="Genomic_DNA"/>
</dbReference>
<dbReference type="SUPFAM" id="SSF54373">
    <property type="entry name" value="FAD-linked reductases, C-terminal domain"/>
    <property type="match status" value="1"/>
</dbReference>
<dbReference type="SUPFAM" id="SSF51905">
    <property type="entry name" value="FAD/NAD(P)-binding domain"/>
    <property type="match status" value="1"/>
</dbReference>
<feature type="domain" description="Amine oxidase" evidence="3">
    <location>
        <begin position="115"/>
        <end position="355"/>
    </location>
</feature>
<dbReference type="InterPro" id="IPR050703">
    <property type="entry name" value="Flavin_MAO"/>
</dbReference>
<evidence type="ECO:0000256" key="2">
    <source>
        <dbReference type="SAM" id="MobiDB-lite"/>
    </source>
</evidence>
<protein>
    <submittedName>
        <fullName evidence="4">NAD(P)-binding protein</fullName>
    </submittedName>
</protein>
<evidence type="ECO:0000256" key="1">
    <source>
        <dbReference type="ARBA" id="ARBA00005995"/>
    </source>
</evidence>
<dbReference type="GO" id="GO:0016491">
    <property type="term" value="F:oxidoreductase activity"/>
    <property type="evidence" value="ECO:0007669"/>
    <property type="project" value="InterPro"/>
</dbReference>
<dbReference type="Pfam" id="PF13450">
    <property type="entry name" value="NAD_binding_8"/>
    <property type="match status" value="1"/>
</dbReference>
<dbReference type="Pfam" id="PF01593">
    <property type="entry name" value="Amino_oxidase"/>
    <property type="match status" value="1"/>
</dbReference>
<feature type="region of interest" description="Disordered" evidence="2">
    <location>
        <begin position="307"/>
        <end position="329"/>
    </location>
</feature>
<sequence>MLTARIAIVGGGLAGLYAAYLLEQKGIHDYVLLEAREGWGGRIATTPSITESSALDRFDLGPTWFWPDYQAQLDRLIQSLGLERFAQYEKGSMLVERTPHGAAEWMPGYTYTPPSMRLVGGMGALIDAVRRTLPAHKLLLNHRVQRIRSEGQHVELDVEAAQQALTFRVESLLLAVPPRLAATTIDFLPELPGPLLQAWRATPTWMAPHAKYLAVYDEPFWRAQGLSGEARSACGPLGEMHDASMPGGSAALFGFFALPAALRKGIPEETLRLHCRAQFARLFGERAATPRADFLKDWAADSWTATEADQSEVAQHGSAPPSSAAEGPWRGRLTGIASEWSPQFPGYVAGAVEAAALGVGQLLRQKT</sequence>
<dbReference type="InterPro" id="IPR002937">
    <property type="entry name" value="Amino_oxidase"/>
</dbReference>